<proteinExistence type="predicted"/>
<dbReference type="Gene3D" id="3.30.565.10">
    <property type="entry name" value="Histidine kinase-like ATPase, C-terminal domain"/>
    <property type="match status" value="1"/>
</dbReference>
<evidence type="ECO:0000256" key="1">
    <source>
        <dbReference type="ARBA" id="ARBA00022679"/>
    </source>
</evidence>
<dbReference type="GO" id="GO:0000155">
    <property type="term" value="F:phosphorelay sensor kinase activity"/>
    <property type="evidence" value="ECO:0007669"/>
    <property type="project" value="InterPro"/>
</dbReference>
<dbReference type="PANTHER" id="PTHR24421:SF59">
    <property type="entry name" value="OXYGEN SENSOR HISTIDINE KINASE NREB"/>
    <property type="match status" value="1"/>
</dbReference>
<evidence type="ECO:0000259" key="5">
    <source>
        <dbReference type="PROSITE" id="PS50109"/>
    </source>
</evidence>
<dbReference type="PROSITE" id="PS50109">
    <property type="entry name" value="HIS_KIN"/>
    <property type="match status" value="1"/>
</dbReference>
<dbReference type="Pfam" id="PF02518">
    <property type="entry name" value="HATPase_c"/>
    <property type="match status" value="1"/>
</dbReference>
<dbReference type="Proteomes" id="UP000594688">
    <property type="component" value="Chromosome"/>
</dbReference>
<accession>A0A7T0BTR2</accession>
<dbReference type="InterPro" id="IPR050482">
    <property type="entry name" value="Sensor_HK_TwoCompSys"/>
</dbReference>
<dbReference type="InterPro" id="IPR003018">
    <property type="entry name" value="GAF"/>
</dbReference>
<dbReference type="EMBL" id="CP048685">
    <property type="protein sequence ID" value="QPJ60748.1"/>
    <property type="molecule type" value="Genomic_DNA"/>
</dbReference>
<dbReference type="GO" id="GO:0046983">
    <property type="term" value="F:protein dimerization activity"/>
    <property type="evidence" value="ECO:0007669"/>
    <property type="project" value="InterPro"/>
</dbReference>
<evidence type="ECO:0000256" key="2">
    <source>
        <dbReference type="ARBA" id="ARBA00022777"/>
    </source>
</evidence>
<dbReference type="Pfam" id="PF13185">
    <property type="entry name" value="GAF_2"/>
    <property type="match status" value="1"/>
</dbReference>
<dbReference type="InterPro" id="IPR003594">
    <property type="entry name" value="HATPase_dom"/>
</dbReference>
<dbReference type="CDD" id="cd16917">
    <property type="entry name" value="HATPase_UhpB-NarQ-NarX-like"/>
    <property type="match status" value="1"/>
</dbReference>
<dbReference type="KEGG" id="nli:G3M70_02125"/>
<dbReference type="SUPFAM" id="SSF55781">
    <property type="entry name" value="GAF domain-like"/>
    <property type="match status" value="1"/>
</dbReference>
<keyword evidence="4" id="KW-0175">Coiled coil</keyword>
<reference evidence="6 7" key="1">
    <citation type="submission" date="2020-02" db="EMBL/GenBank/DDBJ databases">
        <title>Genomic and physiological characterization of two novel Nitrospinaceae genera.</title>
        <authorList>
            <person name="Mueller A.J."/>
            <person name="Jung M.-Y."/>
            <person name="Strachan C.R."/>
            <person name="Herbold C.W."/>
            <person name="Kirkegaard R.H."/>
            <person name="Daims H."/>
        </authorList>
    </citation>
    <scope>NUCLEOTIDE SEQUENCE [LARGE SCALE GENOMIC DNA]</scope>
    <source>
        <strain evidence="6">EB</strain>
    </source>
</reference>
<dbReference type="Gene3D" id="1.20.5.1930">
    <property type="match status" value="1"/>
</dbReference>
<feature type="coiled-coil region" evidence="4">
    <location>
        <begin position="189"/>
        <end position="230"/>
    </location>
</feature>
<dbReference type="AlphaFoldDB" id="A0A7T0BTR2"/>
<dbReference type="Pfam" id="PF07730">
    <property type="entry name" value="HisKA_3"/>
    <property type="match status" value="1"/>
</dbReference>
<protein>
    <submittedName>
        <fullName evidence="6">GAF domain-containing sensor histidine kinase</fullName>
    </submittedName>
</protein>
<dbReference type="InterPro" id="IPR036890">
    <property type="entry name" value="HATPase_C_sf"/>
</dbReference>
<dbReference type="SMART" id="SM00387">
    <property type="entry name" value="HATPase_c"/>
    <property type="match status" value="1"/>
</dbReference>
<dbReference type="SMART" id="SM00065">
    <property type="entry name" value="GAF"/>
    <property type="match status" value="1"/>
</dbReference>
<name>A0A7T0BTR2_9BACT</name>
<gene>
    <name evidence="6" type="ORF">G3M70_02125</name>
</gene>
<organism evidence="6 7">
    <name type="scientific">Candidatus Nitronauta litoralis</name>
    <dbReference type="NCBI Taxonomy" id="2705533"/>
    <lineage>
        <taxon>Bacteria</taxon>
        <taxon>Pseudomonadati</taxon>
        <taxon>Nitrospinota/Tectimicrobiota group</taxon>
        <taxon>Nitrospinota</taxon>
        <taxon>Nitrospinia</taxon>
        <taxon>Nitrospinales</taxon>
        <taxon>Nitrospinaceae</taxon>
        <taxon>Candidatus Nitronauta</taxon>
    </lineage>
</organism>
<sequence>MSSIGNNSPQEDSDERITGEYRVLHNVAQILQTKGDLIEMLQQVMRAITHFEDLKVENKAGIFLADNEAKVLRLFTTFGNFSNEFLEKEKEVPFGNCLCGRVAESGDLLMSENCFTDPRHERAYDDMTPHGHYIVPLKSGNELVGILFLYSNIHPAWYQNSQEVLLSIGGLIAGAIQKKQVDLELAAYRDQLESVVESRTAELKATNENLKRSRDQLRKLGNQVQEIREEEKSRIAREVHDQLGQALTALKIDSIQIGKKLPEELSKLKTRAIAMTGVIDETIQSVQRIATELRPPILDAFGLCEAIAWQAKEYESRYHLKFDVDDLQDSIEMDKKMQVSLFRVFQEAVSNVVRHAKATQVKVRIRLEEGELVFSIEDDGIGIREKDVANFESIGLIGIQERILPYNGRAEFLGTPGKGTVVVVRIPLASG</sequence>
<dbReference type="InterPro" id="IPR029016">
    <property type="entry name" value="GAF-like_dom_sf"/>
</dbReference>
<dbReference type="InterPro" id="IPR011712">
    <property type="entry name" value="Sig_transdc_His_kin_sub3_dim/P"/>
</dbReference>
<evidence type="ECO:0000256" key="3">
    <source>
        <dbReference type="ARBA" id="ARBA00023012"/>
    </source>
</evidence>
<dbReference type="SUPFAM" id="SSF55874">
    <property type="entry name" value="ATPase domain of HSP90 chaperone/DNA topoisomerase II/histidine kinase"/>
    <property type="match status" value="1"/>
</dbReference>
<dbReference type="InterPro" id="IPR005467">
    <property type="entry name" value="His_kinase_dom"/>
</dbReference>
<feature type="domain" description="Histidine kinase" evidence="5">
    <location>
        <begin position="341"/>
        <end position="430"/>
    </location>
</feature>
<dbReference type="GO" id="GO:0016020">
    <property type="term" value="C:membrane"/>
    <property type="evidence" value="ECO:0007669"/>
    <property type="project" value="InterPro"/>
</dbReference>
<keyword evidence="2 6" id="KW-0418">Kinase</keyword>
<keyword evidence="3" id="KW-0902">Two-component regulatory system</keyword>
<keyword evidence="1" id="KW-0808">Transferase</keyword>
<evidence type="ECO:0000313" key="7">
    <source>
        <dbReference type="Proteomes" id="UP000594688"/>
    </source>
</evidence>
<evidence type="ECO:0000256" key="4">
    <source>
        <dbReference type="SAM" id="Coils"/>
    </source>
</evidence>
<evidence type="ECO:0000313" key="6">
    <source>
        <dbReference type="EMBL" id="QPJ60748.1"/>
    </source>
</evidence>
<dbReference type="PANTHER" id="PTHR24421">
    <property type="entry name" value="NITRATE/NITRITE SENSOR PROTEIN NARX-RELATED"/>
    <property type="match status" value="1"/>
</dbReference>
<dbReference type="Gene3D" id="3.30.450.40">
    <property type="match status" value="1"/>
</dbReference>